<evidence type="ECO:0000313" key="3">
    <source>
        <dbReference type="Proteomes" id="UP001620626"/>
    </source>
</evidence>
<feature type="region of interest" description="Disordered" evidence="1">
    <location>
        <begin position="47"/>
        <end position="127"/>
    </location>
</feature>
<evidence type="ECO:0000313" key="2">
    <source>
        <dbReference type="EMBL" id="KAL3080758.1"/>
    </source>
</evidence>
<dbReference type="AlphaFoldDB" id="A0ABD2IMR5"/>
<evidence type="ECO:0000256" key="1">
    <source>
        <dbReference type="SAM" id="MobiDB-lite"/>
    </source>
</evidence>
<organism evidence="2 3">
    <name type="scientific">Heterodera trifolii</name>
    <dbReference type="NCBI Taxonomy" id="157864"/>
    <lineage>
        <taxon>Eukaryota</taxon>
        <taxon>Metazoa</taxon>
        <taxon>Ecdysozoa</taxon>
        <taxon>Nematoda</taxon>
        <taxon>Chromadorea</taxon>
        <taxon>Rhabditida</taxon>
        <taxon>Tylenchina</taxon>
        <taxon>Tylenchomorpha</taxon>
        <taxon>Tylenchoidea</taxon>
        <taxon>Heteroderidae</taxon>
        <taxon>Heteroderinae</taxon>
        <taxon>Heterodera</taxon>
    </lineage>
</organism>
<accession>A0ABD2IMR5</accession>
<reference evidence="2 3" key="1">
    <citation type="submission" date="2024-10" db="EMBL/GenBank/DDBJ databases">
        <authorList>
            <person name="Kim D."/>
        </authorList>
    </citation>
    <scope>NUCLEOTIDE SEQUENCE [LARGE SCALE GENOMIC DNA]</scope>
    <source>
        <strain evidence="2">BH-2024</strain>
    </source>
</reference>
<keyword evidence="3" id="KW-1185">Reference proteome</keyword>
<proteinExistence type="predicted"/>
<sequence>MRRLQSSGTSPRKLLDLERLERQHKEWMCRQTSPLVATSVSPALSRGIWQTSEPPPGGSHGEKSEAAAKRHIAERPSTSADMDDADYMVGPSRGWRTSRDDPGVQQFRPRHIKKKEQIEPNYGHLKK</sequence>
<dbReference type="Proteomes" id="UP001620626">
    <property type="component" value="Unassembled WGS sequence"/>
</dbReference>
<gene>
    <name evidence="2" type="ORF">niasHT_031277</name>
</gene>
<feature type="compositionally biased region" description="Basic and acidic residues" evidence="1">
    <location>
        <begin position="60"/>
        <end position="74"/>
    </location>
</feature>
<name>A0ABD2IMR5_9BILA</name>
<protein>
    <submittedName>
        <fullName evidence="2">Uncharacterized protein</fullName>
    </submittedName>
</protein>
<dbReference type="EMBL" id="JBICBT010001146">
    <property type="protein sequence ID" value="KAL3080758.1"/>
    <property type="molecule type" value="Genomic_DNA"/>
</dbReference>
<comment type="caution">
    <text evidence="2">The sequence shown here is derived from an EMBL/GenBank/DDBJ whole genome shotgun (WGS) entry which is preliminary data.</text>
</comment>